<dbReference type="InterPro" id="IPR036291">
    <property type="entry name" value="NAD(P)-bd_dom_sf"/>
</dbReference>
<dbReference type="InterPro" id="IPR028939">
    <property type="entry name" value="P5C_Rdtase_cat_N"/>
</dbReference>
<dbReference type="AlphaFoldDB" id="A0A7X1JD47"/>
<name>A0A7X1JD47_9ACTN</name>
<dbReference type="Pfam" id="PF03807">
    <property type="entry name" value="F420_oxidored"/>
    <property type="match status" value="1"/>
</dbReference>
<dbReference type="Proteomes" id="UP000584670">
    <property type="component" value="Unassembled WGS sequence"/>
</dbReference>
<feature type="domain" description="Phosphogluconate dehydrogenase NAD-binding putative C-terminal" evidence="2">
    <location>
        <begin position="187"/>
        <end position="255"/>
    </location>
</feature>
<dbReference type="RefSeq" id="WP_186288071.1">
    <property type="nucleotide sequence ID" value="NZ_JACMSF010000116.1"/>
</dbReference>
<dbReference type="InterPro" id="IPR013328">
    <property type="entry name" value="6PGD_dom2"/>
</dbReference>
<dbReference type="InterPro" id="IPR015814">
    <property type="entry name" value="Pgluconate_DH_NAD-bd_C"/>
</dbReference>
<organism evidence="3 4">
    <name type="scientific">Streptomyces cupreus</name>
    <dbReference type="NCBI Taxonomy" id="2759956"/>
    <lineage>
        <taxon>Bacteria</taxon>
        <taxon>Bacillati</taxon>
        <taxon>Actinomycetota</taxon>
        <taxon>Actinomycetes</taxon>
        <taxon>Kitasatosporales</taxon>
        <taxon>Streptomycetaceae</taxon>
        <taxon>Streptomyces</taxon>
    </lineage>
</organism>
<dbReference type="Pfam" id="PF09130">
    <property type="entry name" value="DUF1932"/>
    <property type="match status" value="1"/>
</dbReference>
<comment type="caution">
    <text evidence="3">The sequence shown here is derived from an EMBL/GenBank/DDBJ whole genome shotgun (WGS) entry which is preliminary data.</text>
</comment>
<evidence type="ECO:0000259" key="2">
    <source>
        <dbReference type="Pfam" id="PF09130"/>
    </source>
</evidence>
<dbReference type="Gene3D" id="1.10.1040.10">
    <property type="entry name" value="N-(1-d-carboxylethyl)-l-norvaline Dehydrogenase, domain 2"/>
    <property type="match status" value="1"/>
</dbReference>
<gene>
    <name evidence="3" type="ORF">H4N64_43020</name>
</gene>
<dbReference type="InterPro" id="IPR008927">
    <property type="entry name" value="6-PGluconate_DH-like_C_sf"/>
</dbReference>
<proteinExistence type="predicted"/>
<dbReference type="EMBL" id="JACMSF010000116">
    <property type="protein sequence ID" value="MBC2908150.1"/>
    <property type="molecule type" value="Genomic_DNA"/>
</dbReference>
<dbReference type="SUPFAM" id="SSF48179">
    <property type="entry name" value="6-phosphogluconate dehydrogenase C-terminal domain-like"/>
    <property type="match status" value="1"/>
</dbReference>
<sequence>MTTVTVLHPGSMGAAVAAQAVGARRVLWVSGDRSRATAKRAKEADLTATASLEEALDASDAVLSICPPHAAEDVAAEVARHAFNGLYVDANAISPQRMERIASEIRPAPVVLDGAIFGPPPRAGRSCRLYVAGDEEAAELMRTLFKESAVEVRSAGRHVGSASALKASFAGFQKAARTLAGVSHALADAHGVADLLTEEARRMPSQILSDPEYLPSVAARAWRWGPEMQEVADTLREAGLPSEMAEAAASVMAHWEKDKDQYELPLAEVLAHLRQGS</sequence>
<keyword evidence="4" id="KW-1185">Reference proteome</keyword>
<reference evidence="3 4" key="1">
    <citation type="submission" date="2020-08" db="EMBL/GenBank/DDBJ databases">
        <title>Streptomyces sp. PSKA01 genome sequencing and assembly.</title>
        <authorList>
            <person name="Mandal S."/>
            <person name="Maiti P.K."/>
            <person name="Das P."/>
        </authorList>
    </citation>
    <scope>NUCLEOTIDE SEQUENCE [LARGE SCALE GENOMIC DNA]</scope>
    <source>
        <strain evidence="3 4">PSKA01</strain>
    </source>
</reference>
<protein>
    <submittedName>
        <fullName evidence="3">DUF1932 domain-containing protein</fullName>
    </submittedName>
</protein>
<feature type="domain" description="Pyrroline-5-carboxylate reductase catalytic N-terminal" evidence="1">
    <location>
        <begin position="5"/>
        <end position="88"/>
    </location>
</feature>
<evidence type="ECO:0000313" key="4">
    <source>
        <dbReference type="Proteomes" id="UP000584670"/>
    </source>
</evidence>
<dbReference type="Gene3D" id="3.40.50.720">
    <property type="entry name" value="NAD(P)-binding Rossmann-like Domain"/>
    <property type="match status" value="1"/>
</dbReference>
<evidence type="ECO:0000313" key="3">
    <source>
        <dbReference type="EMBL" id="MBC2908150.1"/>
    </source>
</evidence>
<accession>A0A7X1JD47</accession>
<evidence type="ECO:0000259" key="1">
    <source>
        <dbReference type="Pfam" id="PF03807"/>
    </source>
</evidence>
<dbReference type="SUPFAM" id="SSF51735">
    <property type="entry name" value="NAD(P)-binding Rossmann-fold domains"/>
    <property type="match status" value="1"/>
</dbReference>